<feature type="compositionally biased region" description="Polar residues" evidence="14">
    <location>
        <begin position="1810"/>
        <end position="1826"/>
    </location>
</feature>
<dbReference type="InterPro" id="IPR027484">
    <property type="entry name" value="PInositol-4-P-5-kinase_N"/>
</dbReference>
<evidence type="ECO:0000256" key="3">
    <source>
        <dbReference type="ARBA" id="ARBA00022679"/>
    </source>
</evidence>
<dbReference type="InterPro" id="IPR000306">
    <property type="entry name" value="Znf_FYVE"/>
</dbReference>
<feature type="compositionally biased region" description="Basic and acidic residues" evidence="14">
    <location>
        <begin position="1588"/>
        <end position="1616"/>
    </location>
</feature>
<feature type="compositionally biased region" description="Polar residues" evidence="14">
    <location>
        <begin position="1766"/>
        <end position="1782"/>
    </location>
</feature>
<dbReference type="STRING" id="559307.C5E1S3"/>
<evidence type="ECO:0000259" key="15">
    <source>
        <dbReference type="PROSITE" id="PS50178"/>
    </source>
</evidence>
<dbReference type="InterPro" id="IPR002498">
    <property type="entry name" value="PInositol-4-P-4/5-kinase_core"/>
</dbReference>
<keyword evidence="9 12" id="KW-0067">ATP-binding</keyword>
<name>C5E1S3_ZYGRC</name>
<dbReference type="FunFam" id="3.30.800.10:FF:000005">
    <property type="entry name" value="1-phosphatidylinositol-3-phosphate 5-kinase (Fab1)"/>
    <property type="match status" value="1"/>
</dbReference>
<dbReference type="Proteomes" id="UP000008536">
    <property type="component" value="Chromosome G"/>
</dbReference>
<dbReference type="CDD" id="cd17300">
    <property type="entry name" value="PIPKc_PIKfyve"/>
    <property type="match status" value="1"/>
</dbReference>
<evidence type="ECO:0000256" key="12">
    <source>
        <dbReference type="PROSITE-ProRule" id="PRU00781"/>
    </source>
</evidence>
<dbReference type="Pfam" id="PF01363">
    <property type="entry name" value="FYVE"/>
    <property type="match status" value="1"/>
</dbReference>
<dbReference type="SUPFAM" id="SSF57903">
    <property type="entry name" value="FYVE/PHD zinc finger"/>
    <property type="match status" value="1"/>
</dbReference>
<dbReference type="GO" id="GO:0000285">
    <property type="term" value="F:1-phosphatidylinositol-3-phosphate 5-kinase activity"/>
    <property type="evidence" value="ECO:0007669"/>
    <property type="project" value="UniProtKB-EC"/>
</dbReference>
<feature type="compositionally biased region" description="Polar residues" evidence="14">
    <location>
        <begin position="1491"/>
        <end position="1501"/>
    </location>
</feature>
<dbReference type="GO" id="GO:0010008">
    <property type="term" value="C:endosome membrane"/>
    <property type="evidence" value="ECO:0007669"/>
    <property type="project" value="TreeGrafter"/>
</dbReference>
<keyword evidence="3 12" id="KW-0808">Transferase</keyword>
<protein>
    <recommendedName>
        <fullName evidence="2">1-phosphatidylinositol-3-phosphate 5-kinase</fullName>
        <ecNumber evidence="2">2.7.1.150</ecNumber>
    </recommendedName>
    <alternativeName>
        <fullName evidence="10">Type III PIP kinase</fullName>
    </alternativeName>
</protein>
<evidence type="ECO:0000256" key="11">
    <source>
        <dbReference type="PROSITE-ProRule" id="PRU00091"/>
    </source>
</evidence>
<dbReference type="SMART" id="SM00064">
    <property type="entry name" value="FYVE"/>
    <property type="match status" value="1"/>
</dbReference>
<dbReference type="Pfam" id="PF01504">
    <property type="entry name" value="PIP5K"/>
    <property type="match status" value="2"/>
</dbReference>
<accession>C5E1S3</accession>
<dbReference type="GO" id="GO:0008270">
    <property type="term" value="F:zinc ion binding"/>
    <property type="evidence" value="ECO:0007669"/>
    <property type="project" value="UniProtKB-KW"/>
</dbReference>
<dbReference type="SUPFAM" id="SSF52029">
    <property type="entry name" value="GroEL apical domain-like"/>
    <property type="match status" value="1"/>
</dbReference>
<evidence type="ECO:0000256" key="1">
    <source>
        <dbReference type="ARBA" id="ARBA00000768"/>
    </source>
</evidence>
<feature type="compositionally biased region" description="Acidic residues" evidence="14">
    <location>
        <begin position="548"/>
        <end position="557"/>
    </location>
</feature>
<keyword evidence="18" id="KW-1185">Reference proteome</keyword>
<feature type="compositionally biased region" description="Polar residues" evidence="14">
    <location>
        <begin position="1"/>
        <end position="13"/>
    </location>
</feature>
<dbReference type="EC" id="2.7.1.150" evidence="2"/>
<feature type="compositionally biased region" description="Polar residues" evidence="14">
    <location>
        <begin position="319"/>
        <end position="333"/>
    </location>
</feature>
<evidence type="ECO:0000256" key="9">
    <source>
        <dbReference type="ARBA" id="ARBA00022840"/>
    </source>
</evidence>
<keyword evidence="7 12" id="KW-0418">Kinase</keyword>
<dbReference type="InterPro" id="IPR027409">
    <property type="entry name" value="GroEL-like_apical_dom_sf"/>
</dbReference>
<dbReference type="FunFam" id="3.50.7.10:FF:000007">
    <property type="entry name" value="1-phosphatidylinositol 3-phosphate 5-kinase isoform X1"/>
    <property type="match status" value="1"/>
</dbReference>
<feature type="compositionally biased region" description="Polar residues" evidence="14">
    <location>
        <begin position="1617"/>
        <end position="1628"/>
    </location>
</feature>
<dbReference type="Pfam" id="PF00118">
    <property type="entry name" value="Cpn60_TCP1"/>
    <property type="match status" value="1"/>
</dbReference>
<gene>
    <name evidence="17" type="ordered locus">ZYRO0G00990g</name>
</gene>
<dbReference type="PROSITE" id="PS51455">
    <property type="entry name" value="PIPK"/>
    <property type="match status" value="1"/>
</dbReference>
<evidence type="ECO:0000256" key="5">
    <source>
        <dbReference type="ARBA" id="ARBA00022741"/>
    </source>
</evidence>
<reference evidence="17 18" key="1">
    <citation type="journal article" date="2009" name="Genome Res.">
        <title>Comparative genomics of protoploid Saccharomycetaceae.</title>
        <authorList>
            <consortium name="The Genolevures Consortium"/>
            <person name="Souciet J.-L."/>
            <person name="Dujon B."/>
            <person name="Gaillardin C."/>
            <person name="Johnston M."/>
            <person name="Baret P.V."/>
            <person name="Cliften P."/>
            <person name="Sherman D.J."/>
            <person name="Weissenbach J."/>
            <person name="Westhof E."/>
            <person name="Wincker P."/>
            <person name="Jubin C."/>
            <person name="Poulain J."/>
            <person name="Barbe V."/>
            <person name="Segurens B."/>
            <person name="Artiguenave F."/>
            <person name="Anthouard V."/>
            <person name="Vacherie B."/>
            <person name="Val M.-E."/>
            <person name="Fulton R.S."/>
            <person name="Minx P."/>
            <person name="Wilson R."/>
            <person name="Durrens P."/>
            <person name="Jean G."/>
            <person name="Marck C."/>
            <person name="Martin T."/>
            <person name="Nikolski M."/>
            <person name="Rolland T."/>
            <person name="Seret M.-L."/>
            <person name="Casaregola S."/>
            <person name="Despons L."/>
            <person name="Fairhead C."/>
            <person name="Fischer G."/>
            <person name="Lafontaine I."/>
            <person name="Leh V."/>
            <person name="Lemaire M."/>
            <person name="de Montigny J."/>
            <person name="Neuveglise C."/>
            <person name="Thierry A."/>
            <person name="Blanc-Lenfle I."/>
            <person name="Bleykasten C."/>
            <person name="Diffels J."/>
            <person name="Fritsch E."/>
            <person name="Frangeul L."/>
            <person name="Goeffon A."/>
            <person name="Jauniaux N."/>
            <person name="Kachouri-Lafond R."/>
            <person name="Payen C."/>
            <person name="Potier S."/>
            <person name="Pribylova L."/>
            <person name="Ozanne C."/>
            <person name="Richard G.-F."/>
            <person name="Sacerdot C."/>
            <person name="Straub M.-L."/>
            <person name="Talla E."/>
        </authorList>
    </citation>
    <scope>NUCLEOTIDE SEQUENCE [LARGE SCALE GENOMIC DNA]</scope>
    <source>
        <strain evidence="17 18">ATCC 2623 / CBS 732 / BCRC 21506 / NBRC 1130 / NCYC 568 / NRRL Y-229</strain>
    </source>
</reference>
<dbReference type="FunFam" id="3.30.40.10:FF:000283">
    <property type="entry name" value="1-phosphatidylinositol-3-phosphate 5-kinase (Fab1)"/>
    <property type="match status" value="1"/>
</dbReference>
<dbReference type="FunCoup" id="C5E1S3">
    <property type="interactions" value="893"/>
</dbReference>
<keyword evidence="13" id="KW-0175">Coiled coil</keyword>
<evidence type="ECO:0000256" key="7">
    <source>
        <dbReference type="ARBA" id="ARBA00022777"/>
    </source>
</evidence>
<feature type="domain" description="PIPK" evidence="16">
    <location>
        <begin position="1789"/>
        <end position="2119"/>
    </location>
</feature>
<keyword evidence="6 11" id="KW-0863">Zinc-finger</keyword>
<feature type="region of interest" description="Disordered" evidence="14">
    <location>
        <begin position="1766"/>
        <end position="1830"/>
    </location>
</feature>
<dbReference type="KEGG" id="zro:ZYRO0G00990g"/>
<dbReference type="InterPro" id="IPR044769">
    <property type="entry name" value="PIKfyve_PIPKc"/>
</dbReference>
<dbReference type="InterPro" id="IPR011011">
    <property type="entry name" value="Znf_FYVE_PHD"/>
</dbReference>
<dbReference type="CDD" id="cd03334">
    <property type="entry name" value="Fab1_TCP"/>
    <property type="match status" value="1"/>
</dbReference>
<dbReference type="Gene3D" id="3.50.7.10">
    <property type="entry name" value="GroEL"/>
    <property type="match status" value="1"/>
</dbReference>
<evidence type="ECO:0000259" key="16">
    <source>
        <dbReference type="PROSITE" id="PS51455"/>
    </source>
</evidence>
<keyword evidence="5 12" id="KW-0547">Nucleotide-binding</keyword>
<feature type="region of interest" description="Disordered" evidence="14">
    <location>
        <begin position="1399"/>
        <end position="1517"/>
    </location>
</feature>
<feature type="compositionally biased region" description="Basic and acidic residues" evidence="14">
    <location>
        <begin position="1400"/>
        <end position="1437"/>
    </location>
</feature>
<dbReference type="FunFam" id="3.30.810.10:FF:000001">
    <property type="entry name" value="1-phosphatidylinositol 3-phosphate 5-kinase FAB1"/>
    <property type="match status" value="1"/>
</dbReference>
<feature type="region of interest" description="Disordered" evidence="14">
    <location>
        <begin position="1"/>
        <end position="26"/>
    </location>
</feature>
<feature type="domain" description="FYVE-type" evidence="15">
    <location>
        <begin position="248"/>
        <end position="307"/>
    </location>
</feature>
<evidence type="ECO:0000256" key="6">
    <source>
        <dbReference type="ARBA" id="ARBA00022771"/>
    </source>
</evidence>
<evidence type="ECO:0000256" key="4">
    <source>
        <dbReference type="ARBA" id="ARBA00022723"/>
    </source>
</evidence>
<evidence type="ECO:0000256" key="8">
    <source>
        <dbReference type="ARBA" id="ARBA00022833"/>
    </source>
</evidence>
<feature type="coiled-coil region" evidence="13">
    <location>
        <begin position="1311"/>
        <end position="1342"/>
    </location>
</feature>
<feature type="region of interest" description="Disordered" evidence="14">
    <location>
        <begin position="310"/>
        <end position="357"/>
    </location>
</feature>
<dbReference type="HOGENOM" id="CLU_000480_3_1_1"/>
<dbReference type="Gene3D" id="3.30.810.10">
    <property type="entry name" value="2-Layer Sandwich"/>
    <property type="match status" value="1"/>
</dbReference>
<dbReference type="GO" id="GO:0000329">
    <property type="term" value="C:fungal-type vacuole membrane"/>
    <property type="evidence" value="ECO:0007669"/>
    <property type="project" value="TreeGrafter"/>
</dbReference>
<evidence type="ECO:0000256" key="14">
    <source>
        <dbReference type="SAM" id="MobiDB-lite"/>
    </source>
</evidence>
<dbReference type="PANTHER" id="PTHR45748">
    <property type="entry name" value="1-PHOSPHATIDYLINOSITOL 3-PHOSPHATE 5-KINASE-RELATED"/>
    <property type="match status" value="1"/>
</dbReference>
<dbReference type="Gene3D" id="3.30.40.10">
    <property type="entry name" value="Zinc/RING finger domain, C3HC4 (zinc finger)"/>
    <property type="match status" value="1"/>
</dbReference>
<dbReference type="SMART" id="SM00330">
    <property type="entry name" value="PIPKc"/>
    <property type="match status" value="1"/>
</dbReference>
<dbReference type="PROSITE" id="PS50178">
    <property type="entry name" value="ZF_FYVE"/>
    <property type="match status" value="1"/>
</dbReference>
<evidence type="ECO:0000256" key="2">
    <source>
        <dbReference type="ARBA" id="ARBA00012009"/>
    </source>
</evidence>
<dbReference type="InterPro" id="IPR017455">
    <property type="entry name" value="Znf_FYVE-rel"/>
</dbReference>
<dbReference type="InterPro" id="IPR002423">
    <property type="entry name" value="Cpn60/GroEL/TCP-1"/>
</dbReference>
<dbReference type="GO" id="GO:0046854">
    <property type="term" value="P:phosphatidylinositol phosphate biosynthetic process"/>
    <property type="evidence" value="ECO:0007669"/>
    <property type="project" value="TreeGrafter"/>
</dbReference>
<evidence type="ECO:0000313" key="17">
    <source>
        <dbReference type="EMBL" id="CAR29116.1"/>
    </source>
</evidence>
<keyword evidence="4" id="KW-0479">Metal-binding</keyword>
<evidence type="ECO:0000256" key="13">
    <source>
        <dbReference type="SAM" id="Coils"/>
    </source>
</evidence>
<dbReference type="InParanoid" id="C5E1S3"/>
<feature type="region of interest" description="Disordered" evidence="14">
    <location>
        <begin position="1588"/>
        <end position="1628"/>
    </location>
</feature>
<dbReference type="GO" id="GO:0032266">
    <property type="term" value="F:phosphatidylinositol-3-phosphate binding"/>
    <property type="evidence" value="ECO:0007669"/>
    <property type="project" value="UniProtKB-ARBA"/>
</dbReference>
<dbReference type="InterPro" id="IPR027483">
    <property type="entry name" value="PInositol-4-P-4/5-kinase_C_sf"/>
</dbReference>
<dbReference type="EMBL" id="CU928179">
    <property type="protein sequence ID" value="CAR29116.1"/>
    <property type="molecule type" value="Genomic_DNA"/>
</dbReference>
<proteinExistence type="predicted"/>
<dbReference type="SUPFAM" id="SSF56104">
    <property type="entry name" value="SAICAR synthase-like"/>
    <property type="match status" value="1"/>
</dbReference>
<dbReference type="PANTHER" id="PTHR45748:SF7">
    <property type="entry name" value="1-PHOSPHATIDYLINOSITOL 3-PHOSPHATE 5-KINASE-RELATED"/>
    <property type="match status" value="1"/>
</dbReference>
<feature type="compositionally biased region" description="Basic residues" evidence="14">
    <location>
        <begin position="595"/>
        <end position="605"/>
    </location>
</feature>
<dbReference type="GO" id="GO:0005524">
    <property type="term" value="F:ATP binding"/>
    <property type="evidence" value="ECO:0007669"/>
    <property type="project" value="UniProtKB-UniRule"/>
</dbReference>
<comment type="catalytic activity">
    <reaction evidence="1">
        <text>a 1,2-diacyl-sn-glycero-3-phospho-(1D-myo-inositol-3-phosphate) + ATP = a 1,2-diacyl-sn-glycero-3-phospho-(1D-myo-inositol-3,5-bisphosphate) + ADP + H(+)</text>
        <dbReference type="Rhea" id="RHEA:13609"/>
        <dbReference type="ChEBI" id="CHEBI:15378"/>
        <dbReference type="ChEBI" id="CHEBI:30616"/>
        <dbReference type="ChEBI" id="CHEBI:57923"/>
        <dbReference type="ChEBI" id="CHEBI:58088"/>
        <dbReference type="ChEBI" id="CHEBI:456216"/>
        <dbReference type="EC" id="2.7.1.150"/>
    </reaction>
</comment>
<feature type="compositionally biased region" description="Polar residues" evidence="14">
    <location>
        <begin position="1438"/>
        <end position="1450"/>
    </location>
</feature>
<sequence length="2131" mass="241674">MSEPSNELVSLTQKVPAAVKPGPDKPEFLATQALIPRTTTDLDTNPVLSNISLPQELSKNGNLPLQDAGMESSAAAAAAVAAAEKKKSGSSSSSNANHDDIDCYNGNDIDGYNGNDIEGYNGSNNIKLELDNREKATRGIHSMGNQVRSPLSKSDRGINGRSLTFSINNDANFKRSSIYESKSTVTAVPIRNPVTGAKQHYGDNDDASSSKSVSSSMTKSFLFGFYNNQKKNENPTKGILSKQYWMKDDSAKECFTCGKAFTTFRRRHHCRICGQIFCSGCTLLISGERFGYDKRMRVCKNCYQHADNYEDSSDEDSYGEQNSPHNDYNSAVQEASPDRWSGDSVPPSPGLGLANHNPLMKQTDLFMMNDEDVKSIVTTAEDTKLFVSTPPPPPKMAIPATRQGESLEISFPSHRNENTLDNQHMESAGSTGKDRYTIKDVDMLTPYDLQYGSSSQLPGRSANKNVKNSLRRSVFNYVNSSRHSLDKPSSSGSADSIIGNLGSKNFKFEFNYMKNARRPSSGSTKRDVNWLNHVQNEQEETGSSVSLQDDDTSEDEASMSIYSSLNDPFHSKNPIRSMRNSTKSLQRAEASLQRMRFRRKSKSRPNNKDSDSIYKGLNVLTHSTPNLVSVVDEDNAFGSQNGGSGGSSILAKPKNKLGNAGQWRRISSMAGLKVPKEKKNELNQVARLHMEALLEQVMHDQNFETTEFWTPLLKDFLRKVQDIDLSARDSNTLDFRQNCVKIKRVTGGGISSSEYINGIVFSKALPCKTMPRRLENPRILLIMFPLEYQRNENHFLSIETVFAQEQEYLDKLVSRLVSLSPDIVFVGANVSGYALELLNKVGVVVQFNVKPQVMERISKLTEADIAISVDKLAANVKMGECEEFEVKTYIYGNVSKTYTFLRGCNPSFGGTILLRGDSQEVLRKVKDVTEFMVYVLFSLKLESSFFNDNFLQLPPTYYINERKRKEELEYTGYFADFLAKFNSRILTISPTVEFPVPFLLQRARELEQELLDKRRRHELLLQKDNTEDDPRIKALGLASKLTQRDLKYLIRFLHEKEIKALELQFQKRSRHWELSYAQSHNLLGTGSHQCITVLYSMVSTKTATPCIGPQLVTIDYFWDSDISVGQFIENVIATASYPCRQGCGGLLIDHYRSYVHGSGKVDVLIEKFQTRLPKLKDIILTWSYCKKCGTSTPILQMSEKTWNYSFGKYLEVMFWSNNKGVTGIGNCTHDFTKEHVKYFGYNDLVARMEYSDLEVHELITPQRRIIWAPYKDIKMKVELYYQILDKINSFYDSVSTRLTRVKLDSMDGDKLLAGQDKLEELKERVDDEKKAVLEELETLYQDSPGDQHIKLNVIIKALHEKVVSWDTEFTEFGKKFLPSENDITRITSNQLKKLFTDFNKTQETKSQHSKDHDKSFEMEDFHGSQNEKEKNFEKDKTNLSAFNGTQTTTNDPEDSGKTKNDSSFSLPNSRRLDSNDSTGSHANRFTRPSLRKTSSINSAGINNNDLRRSSLNSSLSGDSFLTREHRTKTKVGELANFFDQMHFDALSKEFELQREKERVQLNRNKYQASRLHQSTPIVEIYKNVKDAVDEPLHDQNKRSNREGLTKSKNESHDKNSSKASTQTQFDQKLESQLENSIYQWGESVFHKGDSGKKERIDPELTSNAILNGGKEGITAAAAPPALTIANANKDEVSTQPEKSLLMKALTNFWADRSASLWKPLNYPTHPTEHIFVDSDVIIREDEPSSLIAFCLSTSDYKQKMAKLDSQQPINVAPPENSQTPDVSFSEMESQKSDDTYRNTSQIHPSKERFSSVTPDDAQTQPPNLQQLPRDENEILEAIMTKKTAVHLRYQFEDSLSVMSCKIFFAEHFDAFRRICGCNEQFVQSLSRCVKWDSSGGKSGSGFLKTLDDRFIVKELSHAELDAFIKFAPSYFEYMAQAMFHDLPTALAKAFGFYQIQVKSSISGSKNYKMDVIIMENLFYEKNPSRIFDLKGSMRNRHVEQTGKENQVLLDENMVEYIYESPIHVREYDKKLLRASLWNDTLFLAKINVMDYSLVVGIDNNGHTLTVGIVDFIRTFTWDKKLENWVKEKSIVGGNSIKKPTVVTPKQYKSRFREAMERYILMVPDPWYQENA</sequence>
<organism evidence="17 18">
    <name type="scientific">Zygosaccharomyces rouxii (strain ATCC 2623 / CBS 732 / NBRC 1130 / NCYC 568 / NRRL Y-229)</name>
    <dbReference type="NCBI Taxonomy" id="559307"/>
    <lineage>
        <taxon>Eukaryota</taxon>
        <taxon>Fungi</taxon>
        <taxon>Dikarya</taxon>
        <taxon>Ascomycota</taxon>
        <taxon>Saccharomycotina</taxon>
        <taxon>Saccharomycetes</taxon>
        <taxon>Saccharomycetales</taxon>
        <taxon>Saccharomycetaceae</taxon>
        <taxon>Zygosaccharomyces</taxon>
    </lineage>
</organism>
<evidence type="ECO:0000313" key="18">
    <source>
        <dbReference type="Proteomes" id="UP000008536"/>
    </source>
</evidence>
<dbReference type="Gene3D" id="3.30.800.10">
    <property type="entry name" value="Phosphatidylinositol Phosphate Kinase II Beta"/>
    <property type="match status" value="1"/>
</dbReference>
<feature type="region of interest" description="Disordered" evidence="14">
    <location>
        <begin position="535"/>
        <end position="615"/>
    </location>
</feature>
<dbReference type="InterPro" id="IPR013083">
    <property type="entry name" value="Znf_RING/FYVE/PHD"/>
</dbReference>
<keyword evidence="8" id="KW-0862">Zinc</keyword>
<evidence type="ECO:0000256" key="10">
    <source>
        <dbReference type="ARBA" id="ARBA00075294"/>
    </source>
</evidence>